<dbReference type="RefSeq" id="WP_307341106.1">
    <property type="nucleotide sequence ID" value="NZ_JAUSUD010000009.1"/>
</dbReference>
<protein>
    <recommendedName>
        <fullName evidence="1">Type II CBASS E2 protein domain-containing protein</fullName>
    </recommendedName>
</protein>
<dbReference type="EMBL" id="JAUSUD010000009">
    <property type="protein sequence ID" value="MDQ0230940.1"/>
    <property type="molecule type" value="Genomic_DNA"/>
</dbReference>
<proteinExistence type="predicted"/>
<sequence length="138" mass="16390">MSKFRPRPPSNERNLNIALQNFHTQMKFTGFELKKEGKKWVWVGYLQPTPHSEKYKVNIVLHPYKNTKVFVLEPELLERAPHRYSDQSLCLYHPNDKSFNGETLIADTIIPWTCEWLFFYEGWLKDGVWWGKEAPHGP</sequence>
<reference evidence="2 3" key="1">
    <citation type="submission" date="2023-07" db="EMBL/GenBank/DDBJ databases">
        <title>Genomic Encyclopedia of Type Strains, Phase IV (KMG-IV): sequencing the most valuable type-strain genomes for metagenomic binning, comparative biology and taxonomic classification.</title>
        <authorList>
            <person name="Goeker M."/>
        </authorList>
    </citation>
    <scope>NUCLEOTIDE SEQUENCE [LARGE SCALE GENOMIC DNA]</scope>
    <source>
        <strain evidence="2 3">DSM 29005</strain>
    </source>
</reference>
<evidence type="ECO:0000313" key="2">
    <source>
        <dbReference type="EMBL" id="MDQ0230940.1"/>
    </source>
</evidence>
<dbReference type="InterPro" id="IPR058588">
    <property type="entry name" value="E2-CBASS"/>
</dbReference>
<evidence type="ECO:0000259" key="1">
    <source>
        <dbReference type="Pfam" id="PF26395"/>
    </source>
</evidence>
<organism evidence="2 3">
    <name type="scientific">Metabacillus malikii</name>
    <dbReference type="NCBI Taxonomy" id="1504265"/>
    <lineage>
        <taxon>Bacteria</taxon>
        <taxon>Bacillati</taxon>
        <taxon>Bacillota</taxon>
        <taxon>Bacilli</taxon>
        <taxon>Bacillales</taxon>
        <taxon>Bacillaceae</taxon>
        <taxon>Metabacillus</taxon>
    </lineage>
</organism>
<evidence type="ECO:0000313" key="3">
    <source>
        <dbReference type="Proteomes" id="UP001234495"/>
    </source>
</evidence>
<accession>A0ABT9ZG30</accession>
<feature type="domain" description="Type II CBASS E2 protein" evidence="1">
    <location>
        <begin position="25"/>
        <end position="136"/>
    </location>
</feature>
<keyword evidence="3" id="KW-1185">Reference proteome</keyword>
<dbReference type="Proteomes" id="UP001234495">
    <property type="component" value="Unassembled WGS sequence"/>
</dbReference>
<name>A0ABT9ZG30_9BACI</name>
<dbReference type="Pfam" id="PF26395">
    <property type="entry name" value="E2-CBASS"/>
    <property type="match status" value="1"/>
</dbReference>
<comment type="caution">
    <text evidence="2">The sequence shown here is derived from an EMBL/GenBank/DDBJ whole genome shotgun (WGS) entry which is preliminary data.</text>
</comment>
<gene>
    <name evidence="2" type="ORF">J2S19_002201</name>
</gene>